<dbReference type="RefSeq" id="WP_208998809.1">
    <property type="nucleotide sequence ID" value="NZ_JBHUFA010000016.1"/>
</dbReference>
<dbReference type="Pfam" id="PF06764">
    <property type="entry name" value="DUF1223"/>
    <property type="match status" value="1"/>
</dbReference>
<gene>
    <name evidence="2" type="ORF">ACFSC7_19235</name>
</gene>
<evidence type="ECO:0000313" key="3">
    <source>
        <dbReference type="Proteomes" id="UP001597327"/>
    </source>
</evidence>
<reference evidence="3" key="1">
    <citation type="journal article" date="2019" name="Int. J. Syst. Evol. Microbiol.">
        <title>The Global Catalogue of Microorganisms (GCM) 10K type strain sequencing project: providing services to taxonomists for standard genome sequencing and annotation.</title>
        <authorList>
            <consortium name="The Broad Institute Genomics Platform"/>
            <consortium name="The Broad Institute Genome Sequencing Center for Infectious Disease"/>
            <person name="Wu L."/>
            <person name="Ma J."/>
        </authorList>
    </citation>
    <scope>NUCLEOTIDE SEQUENCE [LARGE SCALE GENOMIC DNA]</scope>
    <source>
        <strain evidence="3">JCM 3369</strain>
    </source>
</reference>
<feature type="signal peptide" evidence="1">
    <location>
        <begin position="1"/>
        <end position="41"/>
    </location>
</feature>
<evidence type="ECO:0000313" key="2">
    <source>
        <dbReference type="EMBL" id="MFD1697659.1"/>
    </source>
</evidence>
<dbReference type="PANTHER" id="PTHR36057">
    <property type="match status" value="1"/>
</dbReference>
<dbReference type="InterPro" id="IPR036249">
    <property type="entry name" value="Thioredoxin-like_sf"/>
</dbReference>
<dbReference type="EMBL" id="JBHUFA010000016">
    <property type="protein sequence ID" value="MFD1697659.1"/>
    <property type="molecule type" value="Genomic_DNA"/>
</dbReference>
<organism evidence="2 3">
    <name type="scientific">Roseibium aestuarii</name>
    <dbReference type="NCBI Taxonomy" id="2600299"/>
    <lineage>
        <taxon>Bacteria</taxon>
        <taxon>Pseudomonadati</taxon>
        <taxon>Pseudomonadota</taxon>
        <taxon>Alphaproteobacteria</taxon>
        <taxon>Hyphomicrobiales</taxon>
        <taxon>Stappiaceae</taxon>
        <taxon>Roseibium</taxon>
    </lineage>
</organism>
<dbReference type="Proteomes" id="UP001597327">
    <property type="component" value="Unassembled WGS sequence"/>
</dbReference>
<dbReference type="PANTHER" id="PTHR36057:SF1">
    <property type="entry name" value="LIPOPROTEIN LIPID ATTACHMENT SITE-LIKE PROTEIN, PUTATIVE (DUF1223)-RELATED"/>
    <property type="match status" value="1"/>
</dbReference>
<dbReference type="SUPFAM" id="SSF52833">
    <property type="entry name" value="Thioredoxin-like"/>
    <property type="match status" value="1"/>
</dbReference>
<feature type="chain" id="PRO_5045379461" evidence="1">
    <location>
        <begin position="42"/>
        <end position="274"/>
    </location>
</feature>
<protein>
    <submittedName>
        <fullName evidence="2">DUF1223 domain-containing protein</fullName>
    </submittedName>
</protein>
<dbReference type="InterPro" id="IPR010634">
    <property type="entry name" value="DUF1223"/>
</dbReference>
<name>A0ABW4JZR2_9HYPH</name>
<keyword evidence="3" id="KW-1185">Reference proteome</keyword>
<accession>A0ABW4JZR2</accession>
<sequence length="274" mass="29375">MDQMPQEGLAPIARFVGRRTRLGTVSAAIAGVLLSALQAVAAETPALSTPLPSEPAVVLELFTSQGCSSCPPADTLLQRLSDREGVLALSLPVDYWDYLGWKDTLASGANSTRQRAYAEQRGDRSIYTPQMVINGGEHVVGSNAVAIDEAIMRAEPFTSQVETSVTDMAMEVHVSGALPDRARMATVYFSMLDDRVDVAINRGENSGETVTYVNVARQMQPIGMWDGSAQVFRIPLSEIRNTGLARGAVIVQLETEDGPGRIIGARTIDLAAAR</sequence>
<evidence type="ECO:0000256" key="1">
    <source>
        <dbReference type="SAM" id="SignalP"/>
    </source>
</evidence>
<comment type="caution">
    <text evidence="2">The sequence shown here is derived from an EMBL/GenBank/DDBJ whole genome shotgun (WGS) entry which is preliminary data.</text>
</comment>
<proteinExistence type="predicted"/>
<keyword evidence="1" id="KW-0732">Signal</keyword>